<feature type="transmembrane region" description="Helical" evidence="1">
    <location>
        <begin position="379"/>
        <end position="398"/>
    </location>
</feature>
<feature type="transmembrane region" description="Helical" evidence="1">
    <location>
        <begin position="69"/>
        <end position="88"/>
    </location>
</feature>
<evidence type="ECO:0000313" key="3">
    <source>
        <dbReference type="Proteomes" id="UP001195422"/>
    </source>
</evidence>
<proteinExistence type="predicted"/>
<dbReference type="PANTHER" id="PTHR36840">
    <property type="entry name" value="BLL5714 PROTEIN"/>
    <property type="match status" value="1"/>
</dbReference>
<evidence type="ECO:0000313" key="2">
    <source>
        <dbReference type="EMBL" id="MBP2397858.1"/>
    </source>
</evidence>
<name>A0ABS4XQ57_GLUPR</name>
<feature type="transmembrane region" description="Helical" evidence="1">
    <location>
        <begin position="125"/>
        <end position="144"/>
    </location>
</feature>
<feature type="transmembrane region" description="Helical" evidence="1">
    <location>
        <begin position="319"/>
        <end position="341"/>
    </location>
</feature>
<keyword evidence="1" id="KW-0472">Membrane</keyword>
<sequence length="416" mass="44638">MVAVPDNHPYAPGKLRVKRMRPRDPSEIFRSSSPLELFFDLIFAVSVSLASAQLVAAETHVDIAGGLRAYLMVFFAVWWAWMNFTWFASAFDADDWLYRVLALTQMAGVVILAVGTTPAMADGNFHLIIAGYVVMRLALVAQWIRASRSHPGLRKTALRYAVGIAVVQVFWVCYPLTPAGWAIPVFLLLVALELLVPLIAERSGQTPWHPEHIADRYGCFTLIVLGESVLASTVAAANAVENANQLLQFSLLGVGGFILAAGLWWVYFSSNASTWLRTRRAPMIFGYGHYFVFAAAGAFSAGVKVLLDHEAGSSGLSSAAAVATLSIPVSVFLLGVWALILRLCLRGAYKWLFPVGALLIGGAPLLAQLTPTAESDVQIAVISVLGAAAVMVLLVVLIEASGVREQEESAAAPAAG</sequence>
<feature type="transmembrane region" description="Helical" evidence="1">
    <location>
        <begin position="100"/>
        <end position="119"/>
    </location>
</feature>
<accession>A0ABS4XQ57</accession>
<dbReference type="InterPro" id="IPR010640">
    <property type="entry name" value="Low_temperature_requirement_A"/>
</dbReference>
<feature type="transmembrane region" description="Helical" evidence="1">
    <location>
        <begin position="348"/>
        <end position="367"/>
    </location>
</feature>
<comment type="caution">
    <text evidence="2">The sequence shown here is derived from an EMBL/GenBank/DDBJ whole genome shotgun (WGS) entry which is preliminary data.</text>
</comment>
<keyword evidence="1" id="KW-0812">Transmembrane</keyword>
<feature type="transmembrane region" description="Helical" evidence="1">
    <location>
        <begin position="287"/>
        <end position="307"/>
    </location>
</feature>
<protein>
    <submittedName>
        <fullName evidence="2">Low temperature requirement protein LtrA</fullName>
    </submittedName>
</protein>
<gene>
    <name evidence="2" type="ORF">JOF39_000939</name>
</gene>
<organism evidence="2 3">
    <name type="scientific">Glutamicibacter protophormiae</name>
    <name type="common">Brevibacterium protophormiae</name>
    <dbReference type="NCBI Taxonomy" id="37930"/>
    <lineage>
        <taxon>Bacteria</taxon>
        <taxon>Bacillati</taxon>
        <taxon>Actinomycetota</taxon>
        <taxon>Actinomycetes</taxon>
        <taxon>Micrococcales</taxon>
        <taxon>Micrococcaceae</taxon>
        <taxon>Glutamicibacter</taxon>
    </lineage>
</organism>
<feature type="transmembrane region" description="Helical" evidence="1">
    <location>
        <begin position="156"/>
        <end position="174"/>
    </location>
</feature>
<evidence type="ECO:0000256" key="1">
    <source>
        <dbReference type="SAM" id="Phobius"/>
    </source>
</evidence>
<keyword evidence="1" id="KW-1133">Transmembrane helix</keyword>
<feature type="transmembrane region" description="Helical" evidence="1">
    <location>
        <begin position="246"/>
        <end position="267"/>
    </location>
</feature>
<dbReference type="PANTHER" id="PTHR36840:SF1">
    <property type="entry name" value="BLL5714 PROTEIN"/>
    <property type="match status" value="1"/>
</dbReference>
<feature type="transmembrane region" description="Helical" evidence="1">
    <location>
        <begin position="180"/>
        <end position="200"/>
    </location>
</feature>
<dbReference type="RefSeq" id="WP_229777315.1">
    <property type="nucleotide sequence ID" value="NZ_BMPH01000005.1"/>
</dbReference>
<feature type="transmembrane region" description="Helical" evidence="1">
    <location>
        <begin position="220"/>
        <end position="240"/>
    </location>
</feature>
<keyword evidence="3" id="KW-1185">Reference proteome</keyword>
<reference evidence="2 3" key="1">
    <citation type="submission" date="2021-03" db="EMBL/GenBank/DDBJ databases">
        <title>Sequencing the genomes of 1000 actinobacteria strains.</title>
        <authorList>
            <person name="Klenk H.-P."/>
        </authorList>
    </citation>
    <scope>NUCLEOTIDE SEQUENCE [LARGE SCALE GENOMIC DNA]</scope>
    <source>
        <strain evidence="2 3">DSM 20168</strain>
    </source>
</reference>
<dbReference type="EMBL" id="JAGIOJ010000001">
    <property type="protein sequence ID" value="MBP2397858.1"/>
    <property type="molecule type" value="Genomic_DNA"/>
</dbReference>
<dbReference type="Pfam" id="PF06772">
    <property type="entry name" value="LtrA"/>
    <property type="match status" value="1"/>
</dbReference>
<dbReference type="Proteomes" id="UP001195422">
    <property type="component" value="Unassembled WGS sequence"/>
</dbReference>